<gene>
    <name evidence="7" type="ORF">PACLA_8A062138</name>
</gene>
<keyword evidence="3" id="KW-0540">Nuclease</keyword>
<keyword evidence="2" id="KW-0548">Nucleotidyltransferase</keyword>
<dbReference type="PANTHER" id="PTHR37984:SF8">
    <property type="entry name" value="CCHC-TYPE DOMAIN-CONTAINING PROTEIN"/>
    <property type="match status" value="1"/>
</dbReference>
<keyword evidence="1" id="KW-0808">Transferase</keyword>
<keyword evidence="8" id="KW-1185">Reference proteome</keyword>
<protein>
    <submittedName>
        <fullName evidence="7">Retrotransposon-like family member retr-1</fullName>
    </submittedName>
</protein>
<keyword evidence="4" id="KW-0255">Endonuclease</keyword>
<name>A0A7D9KVA8_PARCT</name>
<dbReference type="SUPFAM" id="SSF56672">
    <property type="entry name" value="DNA/RNA polymerases"/>
    <property type="match status" value="1"/>
</dbReference>
<dbReference type="PANTHER" id="PTHR37984">
    <property type="entry name" value="PROTEIN CBG26694"/>
    <property type="match status" value="1"/>
</dbReference>
<sequence length="489" mass="56084">MNQCNEPVLAMYNPKQPIRISTDASRSGLGAVLEQQTDGHWLSVAYHSRAVTDAESCYAVIELETLAIATACERFHQYIYGQRVEINTDHKPLVAIFSKPLNDCPPRIERLRLRLQRYDLHLTYVPEADVQVHVEGIMVTTLVSDRKKTEIKHEMEQDTSMQKLIKVIQAGWPDERQACSYELQAYWNYSDELCIHEGLIYKGKRITIPLKLRKEILSQIHAGHMGHEKCKRMARQVVFWPGMNHEIDTLVNQCEACQKHQHQQSVEPLKPHLVPNRPWQKVATDLFELNNQHYIVIVDAYSNYPEVQELTSQSSKSVINAIKTVFARLGILEEVLGDNGPCYSSAEFASFAKQWDFNHITSSPGFPQSNGLAERTVQTVKNIISKSIESKEDYQMGLLVQRSCQSKTGCEPHWKDKGEVLKRVMPRSYNVKTENGTVLRRNRRDLLKIQEKAKDSTEKEKAQAMDLASRKKHQVNTKILDKKPEIKAI</sequence>
<evidence type="ECO:0000256" key="4">
    <source>
        <dbReference type="ARBA" id="ARBA00022759"/>
    </source>
</evidence>
<accession>A0A7D9KVA8</accession>
<comment type="caution">
    <text evidence="7">The sequence shown here is derived from an EMBL/GenBank/DDBJ whole genome shotgun (WGS) entry which is preliminary data.</text>
</comment>
<dbReference type="InterPro" id="IPR050951">
    <property type="entry name" value="Retrovirus_Pol_polyprotein"/>
</dbReference>
<evidence type="ECO:0000313" key="8">
    <source>
        <dbReference type="Proteomes" id="UP001152795"/>
    </source>
</evidence>
<dbReference type="FunFam" id="1.10.340.70:FF:000003">
    <property type="entry name" value="Protein CBG25708"/>
    <property type="match status" value="1"/>
</dbReference>
<dbReference type="InterPro" id="IPR001584">
    <property type="entry name" value="Integrase_cat-core"/>
</dbReference>
<proteinExistence type="predicted"/>
<evidence type="ECO:0000313" key="7">
    <source>
        <dbReference type="EMBL" id="CAB4020915.1"/>
    </source>
</evidence>
<dbReference type="GO" id="GO:0016787">
    <property type="term" value="F:hydrolase activity"/>
    <property type="evidence" value="ECO:0007669"/>
    <property type="project" value="UniProtKB-KW"/>
</dbReference>
<dbReference type="Gene3D" id="1.10.340.70">
    <property type="match status" value="1"/>
</dbReference>
<dbReference type="EMBL" id="CACRXK020011183">
    <property type="protein sequence ID" value="CAB4020915.1"/>
    <property type="molecule type" value="Genomic_DNA"/>
</dbReference>
<evidence type="ECO:0000256" key="2">
    <source>
        <dbReference type="ARBA" id="ARBA00022695"/>
    </source>
</evidence>
<reference evidence="7" key="1">
    <citation type="submission" date="2020-04" db="EMBL/GenBank/DDBJ databases">
        <authorList>
            <person name="Alioto T."/>
            <person name="Alioto T."/>
            <person name="Gomez Garrido J."/>
        </authorList>
    </citation>
    <scope>NUCLEOTIDE SEQUENCE</scope>
    <source>
        <strain evidence="7">A484AB</strain>
    </source>
</reference>
<dbReference type="GO" id="GO:0015074">
    <property type="term" value="P:DNA integration"/>
    <property type="evidence" value="ECO:0007669"/>
    <property type="project" value="InterPro"/>
</dbReference>
<dbReference type="Proteomes" id="UP001152795">
    <property type="component" value="Unassembled WGS sequence"/>
</dbReference>
<dbReference type="OrthoDB" id="5988588at2759"/>
<keyword evidence="5" id="KW-0378">Hydrolase</keyword>
<dbReference type="Gene3D" id="3.30.420.10">
    <property type="entry name" value="Ribonuclease H-like superfamily/Ribonuclease H"/>
    <property type="match status" value="1"/>
</dbReference>
<dbReference type="Pfam" id="PF17921">
    <property type="entry name" value="Integrase_H2C2"/>
    <property type="match status" value="1"/>
</dbReference>
<organism evidence="7 8">
    <name type="scientific">Paramuricea clavata</name>
    <name type="common">Red gorgonian</name>
    <name type="synonym">Violescent sea-whip</name>
    <dbReference type="NCBI Taxonomy" id="317549"/>
    <lineage>
        <taxon>Eukaryota</taxon>
        <taxon>Metazoa</taxon>
        <taxon>Cnidaria</taxon>
        <taxon>Anthozoa</taxon>
        <taxon>Octocorallia</taxon>
        <taxon>Malacalcyonacea</taxon>
        <taxon>Plexauridae</taxon>
        <taxon>Paramuricea</taxon>
    </lineage>
</organism>
<dbReference type="GO" id="GO:0004519">
    <property type="term" value="F:endonuclease activity"/>
    <property type="evidence" value="ECO:0007669"/>
    <property type="project" value="UniProtKB-KW"/>
</dbReference>
<dbReference type="Pfam" id="PF17917">
    <property type="entry name" value="RT_RNaseH"/>
    <property type="match status" value="1"/>
</dbReference>
<keyword evidence="6" id="KW-0695">RNA-directed DNA polymerase</keyword>
<dbReference type="GO" id="GO:0003964">
    <property type="term" value="F:RNA-directed DNA polymerase activity"/>
    <property type="evidence" value="ECO:0007669"/>
    <property type="project" value="UniProtKB-KW"/>
</dbReference>
<dbReference type="InterPro" id="IPR041373">
    <property type="entry name" value="RT_RNaseH"/>
</dbReference>
<dbReference type="SUPFAM" id="SSF53098">
    <property type="entry name" value="Ribonuclease H-like"/>
    <property type="match status" value="1"/>
</dbReference>
<dbReference type="InterPro" id="IPR043502">
    <property type="entry name" value="DNA/RNA_pol_sf"/>
</dbReference>
<dbReference type="InterPro" id="IPR041588">
    <property type="entry name" value="Integrase_H2C2"/>
</dbReference>
<dbReference type="PROSITE" id="PS50994">
    <property type="entry name" value="INTEGRASE"/>
    <property type="match status" value="1"/>
</dbReference>
<evidence type="ECO:0000256" key="3">
    <source>
        <dbReference type="ARBA" id="ARBA00022722"/>
    </source>
</evidence>
<dbReference type="Pfam" id="PF00665">
    <property type="entry name" value="rve"/>
    <property type="match status" value="1"/>
</dbReference>
<dbReference type="GO" id="GO:0003676">
    <property type="term" value="F:nucleic acid binding"/>
    <property type="evidence" value="ECO:0007669"/>
    <property type="project" value="InterPro"/>
</dbReference>
<dbReference type="AlphaFoldDB" id="A0A7D9KVA8"/>
<evidence type="ECO:0000256" key="1">
    <source>
        <dbReference type="ARBA" id="ARBA00022679"/>
    </source>
</evidence>
<dbReference type="InterPro" id="IPR036397">
    <property type="entry name" value="RNaseH_sf"/>
</dbReference>
<dbReference type="CDD" id="cd09274">
    <property type="entry name" value="RNase_HI_RT_Ty3"/>
    <property type="match status" value="1"/>
</dbReference>
<evidence type="ECO:0000256" key="6">
    <source>
        <dbReference type="ARBA" id="ARBA00022918"/>
    </source>
</evidence>
<evidence type="ECO:0000256" key="5">
    <source>
        <dbReference type="ARBA" id="ARBA00022801"/>
    </source>
</evidence>
<dbReference type="FunFam" id="3.30.420.10:FF:000063">
    <property type="entry name" value="Retrovirus-related Pol polyprotein from transposon 297-like Protein"/>
    <property type="match status" value="1"/>
</dbReference>
<dbReference type="InterPro" id="IPR012337">
    <property type="entry name" value="RNaseH-like_sf"/>
</dbReference>